<dbReference type="OMA" id="CRIEIDK"/>
<feature type="domain" description="PHD-type" evidence="5">
    <location>
        <begin position="90"/>
        <end position="152"/>
    </location>
</feature>
<dbReference type="InterPro" id="IPR019787">
    <property type="entry name" value="Znf_PHD-finger"/>
</dbReference>
<dbReference type="InterPro" id="IPR019786">
    <property type="entry name" value="Zinc_finger_PHD-type_CS"/>
</dbReference>
<evidence type="ECO:0000256" key="2">
    <source>
        <dbReference type="ARBA" id="ARBA00022771"/>
    </source>
</evidence>
<keyword evidence="1" id="KW-0479">Metal-binding</keyword>
<sequence length="180" mass="22152">MKVSPKYFNLTENQEKQQKMNTKIYQKTKPNLLNNSKNEHMPKKRCFNQYCQKGGQVDLIIVQDKSFKKNGNSKEKIYYCSKCFERYRGNQYCQYCKQIYFDTNEVDGEEWIQCDECDFWLHKQCEAQHGIENIDEFIKRKEKYECPRCRLRSKKNEVIKYMIQQCIYFFQYFVNYHYLQ</sequence>
<protein>
    <submittedName>
        <fullName evidence="6">PHD-finger family protein, putative</fullName>
        <ecNumber evidence="6">2.3.1.48</ecNumber>
    </submittedName>
</protein>
<reference evidence="6 7" key="1">
    <citation type="submission" date="2011-07" db="EMBL/GenBank/DDBJ databases">
        <authorList>
            <person name="Coyne R."/>
            <person name="Brami D."/>
            <person name="Johnson J."/>
            <person name="Hostetler J."/>
            <person name="Hannick L."/>
            <person name="Clark T."/>
            <person name="Cassidy-Hanley D."/>
            <person name="Inman J."/>
        </authorList>
    </citation>
    <scope>NUCLEOTIDE SEQUENCE [LARGE SCALE GENOMIC DNA]</scope>
    <source>
        <strain evidence="6 7">G5</strain>
    </source>
</reference>
<evidence type="ECO:0000313" key="6">
    <source>
        <dbReference type="EMBL" id="EGR32896.1"/>
    </source>
</evidence>
<dbReference type="EMBL" id="GL983553">
    <property type="protein sequence ID" value="EGR32896.1"/>
    <property type="molecule type" value="Genomic_DNA"/>
</dbReference>
<dbReference type="SMART" id="SM00249">
    <property type="entry name" value="PHD"/>
    <property type="match status" value="1"/>
</dbReference>
<keyword evidence="7" id="KW-1185">Reference proteome</keyword>
<keyword evidence="6" id="KW-0012">Acyltransferase</keyword>
<dbReference type="Gene3D" id="3.30.40.10">
    <property type="entry name" value="Zinc/RING finger domain, C3HC4 (zinc finger)"/>
    <property type="match status" value="1"/>
</dbReference>
<evidence type="ECO:0000313" key="7">
    <source>
        <dbReference type="Proteomes" id="UP000008983"/>
    </source>
</evidence>
<dbReference type="PROSITE" id="PS01359">
    <property type="entry name" value="ZF_PHD_1"/>
    <property type="match status" value="1"/>
</dbReference>
<evidence type="ECO:0000256" key="3">
    <source>
        <dbReference type="ARBA" id="ARBA00022833"/>
    </source>
</evidence>
<evidence type="ECO:0000256" key="1">
    <source>
        <dbReference type="ARBA" id="ARBA00022723"/>
    </source>
</evidence>
<dbReference type="InterPro" id="IPR013083">
    <property type="entry name" value="Znf_RING/FYVE/PHD"/>
</dbReference>
<dbReference type="PROSITE" id="PS50016">
    <property type="entry name" value="ZF_PHD_2"/>
    <property type="match status" value="1"/>
</dbReference>
<name>G0QPF4_ICHMU</name>
<dbReference type="InterPro" id="IPR011011">
    <property type="entry name" value="Znf_FYVE_PHD"/>
</dbReference>
<dbReference type="OrthoDB" id="303107at2759"/>
<dbReference type="GO" id="GO:0008270">
    <property type="term" value="F:zinc ion binding"/>
    <property type="evidence" value="ECO:0007669"/>
    <property type="project" value="UniProtKB-KW"/>
</dbReference>
<dbReference type="EC" id="2.3.1.48" evidence="6"/>
<keyword evidence="6" id="KW-0808">Transferase</keyword>
<feature type="non-terminal residue" evidence="6">
    <location>
        <position position="180"/>
    </location>
</feature>
<evidence type="ECO:0000256" key="4">
    <source>
        <dbReference type="PROSITE-ProRule" id="PRU00146"/>
    </source>
</evidence>
<organism evidence="6 7">
    <name type="scientific">Ichthyophthirius multifiliis</name>
    <name type="common">White spot disease agent</name>
    <name type="synonym">Ich</name>
    <dbReference type="NCBI Taxonomy" id="5932"/>
    <lineage>
        <taxon>Eukaryota</taxon>
        <taxon>Sar</taxon>
        <taxon>Alveolata</taxon>
        <taxon>Ciliophora</taxon>
        <taxon>Intramacronucleata</taxon>
        <taxon>Oligohymenophorea</taxon>
        <taxon>Hymenostomatida</taxon>
        <taxon>Ophryoglenina</taxon>
        <taxon>Ichthyophthirius</taxon>
    </lineage>
</organism>
<dbReference type="RefSeq" id="XP_004036882.1">
    <property type="nucleotide sequence ID" value="XM_004036834.1"/>
</dbReference>
<dbReference type="Proteomes" id="UP000008983">
    <property type="component" value="Unassembled WGS sequence"/>
</dbReference>
<evidence type="ECO:0000259" key="5">
    <source>
        <dbReference type="PROSITE" id="PS50016"/>
    </source>
</evidence>
<dbReference type="SUPFAM" id="SSF57903">
    <property type="entry name" value="FYVE/PHD zinc finger"/>
    <property type="match status" value="1"/>
</dbReference>
<accession>G0QPF4</accession>
<dbReference type="AlphaFoldDB" id="G0QPF4"/>
<dbReference type="InterPro" id="IPR001965">
    <property type="entry name" value="Znf_PHD"/>
</dbReference>
<dbReference type="eggNOG" id="ENOG502R2WT">
    <property type="taxonomic scope" value="Eukaryota"/>
</dbReference>
<dbReference type="InParanoid" id="G0QPF4"/>
<dbReference type="GeneID" id="14909071"/>
<keyword evidence="3" id="KW-0862">Zinc</keyword>
<keyword evidence="2 4" id="KW-0863">Zinc-finger</keyword>
<dbReference type="GO" id="GO:0061733">
    <property type="term" value="F:protein-lysine-acetyltransferase activity"/>
    <property type="evidence" value="ECO:0007669"/>
    <property type="project" value="UniProtKB-EC"/>
</dbReference>
<dbReference type="STRING" id="857967.G0QPF4"/>
<proteinExistence type="predicted"/>
<gene>
    <name evidence="6" type="ORF">IMG5_067370</name>
</gene>